<evidence type="ECO:0000313" key="2">
    <source>
        <dbReference type="EMBL" id="HGG99989.1"/>
    </source>
</evidence>
<name>A0A7C4EQE7_9BACT</name>
<accession>A0A7C4EQE7</accession>
<feature type="transmembrane region" description="Helical" evidence="1">
    <location>
        <begin position="275"/>
        <end position="293"/>
    </location>
</feature>
<comment type="caution">
    <text evidence="2">The sequence shown here is derived from an EMBL/GenBank/DDBJ whole genome shotgun (WGS) entry which is preliminary data.</text>
</comment>
<reference evidence="2" key="1">
    <citation type="journal article" date="2020" name="mSystems">
        <title>Genome- and Community-Level Interaction Insights into Carbon Utilization and Element Cycling Functions of Hydrothermarchaeota in Hydrothermal Sediment.</title>
        <authorList>
            <person name="Zhou Z."/>
            <person name="Liu Y."/>
            <person name="Xu W."/>
            <person name="Pan J."/>
            <person name="Luo Z.H."/>
            <person name="Li M."/>
        </authorList>
    </citation>
    <scope>NUCLEOTIDE SEQUENCE [LARGE SCALE GENOMIC DNA]</scope>
    <source>
        <strain evidence="2">SpSt-788</strain>
    </source>
</reference>
<keyword evidence="1" id="KW-1133">Transmembrane helix</keyword>
<gene>
    <name evidence="2" type="ORF">ENV75_06060</name>
</gene>
<evidence type="ECO:0000256" key="1">
    <source>
        <dbReference type="SAM" id="Phobius"/>
    </source>
</evidence>
<dbReference type="AlphaFoldDB" id="A0A7C4EQE7"/>
<proteinExistence type="predicted"/>
<sequence>MNKKVFISIEGETTKAALIKKDIENANFIEFSSDEIMDFIKENSIKEVYLSVAFPDLLTFRFSLPFQIPDKKKILEKIVFNEIRKRYPSIQNFSFIYEKYIEPARSWIRCYVASEDSYKFIEKLIEAKINIKTLFPVHIPLLYLINSYSDLMDKNRIVCFISGKSRFIFVFEKSEMVLSRQYETEENLTDEDIININMTVNYSVQNLRVQPEEIIFSGIKKQEISGLNLPYRFLSVLPETEKYSVPLSMALFEKELKQKNMLPPQYRRFKKTVKYLKCASFIMFAMTVFLTAYNASVLFKLKSLYDTMILHKQYIIKHEQEFFSIQNTLKNFEMDLKPFIELQNKRNVIMDSRFPLYSLSQAKTELIQINSIEILSGQKPQIKIKGHSTGQNFSRRQISYLNFTNALTQNRLKIVNENWDITKGDFSIEAVYEHKGILQ</sequence>
<keyword evidence="1" id="KW-0812">Transmembrane</keyword>
<protein>
    <submittedName>
        <fullName evidence="2">Uncharacterized protein</fullName>
    </submittedName>
</protein>
<keyword evidence="1" id="KW-0472">Membrane</keyword>
<dbReference type="EMBL" id="DTHO01000066">
    <property type="protein sequence ID" value="HGG99989.1"/>
    <property type="molecule type" value="Genomic_DNA"/>
</dbReference>
<organism evidence="2">
    <name type="scientific">Thermodesulfovibrio aggregans</name>
    <dbReference type="NCBI Taxonomy" id="86166"/>
    <lineage>
        <taxon>Bacteria</taxon>
        <taxon>Pseudomonadati</taxon>
        <taxon>Nitrospirota</taxon>
        <taxon>Thermodesulfovibrionia</taxon>
        <taxon>Thermodesulfovibrionales</taxon>
        <taxon>Thermodesulfovibrionaceae</taxon>
        <taxon>Thermodesulfovibrio</taxon>
    </lineage>
</organism>